<name>A0A699TME7_TANCI</name>
<accession>A0A699TME7</accession>
<dbReference type="AlphaFoldDB" id="A0A699TME7"/>
<gene>
    <name evidence="1" type="ORF">Tci_882580</name>
</gene>
<protein>
    <submittedName>
        <fullName evidence="1">Retrovirus-related Pol polyprotein from transposon TNT 1-94</fullName>
    </submittedName>
</protein>
<reference evidence="1" key="1">
    <citation type="journal article" date="2019" name="Sci. Rep.">
        <title>Draft genome of Tanacetum cinerariifolium, the natural source of mosquito coil.</title>
        <authorList>
            <person name="Yamashiro T."/>
            <person name="Shiraishi A."/>
            <person name="Satake H."/>
            <person name="Nakayama K."/>
        </authorList>
    </citation>
    <scope>NUCLEOTIDE SEQUENCE</scope>
</reference>
<comment type="caution">
    <text evidence="1">The sequence shown here is derived from an EMBL/GenBank/DDBJ whole genome shotgun (WGS) entry which is preliminary data.</text>
</comment>
<proteinExistence type="predicted"/>
<sequence>GQDNAFDDDVDEQLVQDLALNVDNVFQADDCDAVDLDVDKAPATQTMFMANLSSAYSVTDEVGPSYDSDILSEVQDHNQYMDDVFAHHEEHVMHDSVQLDYVVDSHADYTSDSNMIPYDQYVMNNEVPVVHNNVSSVPNDAFMMIYNDMCEPLAQS</sequence>
<feature type="non-terminal residue" evidence="1">
    <location>
        <position position="1"/>
    </location>
</feature>
<evidence type="ECO:0000313" key="1">
    <source>
        <dbReference type="EMBL" id="GFD10611.1"/>
    </source>
</evidence>
<feature type="non-terminal residue" evidence="1">
    <location>
        <position position="156"/>
    </location>
</feature>
<dbReference type="EMBL" id="BKCJ011253456">
    <property type="protein sequence ID" value="GFD10611.1"/>
    <property type="molecule type" value="Genomic_DNA"/>
</dbReference>
<organism evidence="1">
    <name type="scientific">Tanacetum cinerariifolium</name>
    <name type="common">Dalmatian daisy</name>
    <name type="synonym">Chrysanthemum cinerariifolium</name>
    <dbReference type="NCBI Taxonomy" id="118510"/>
    <lineage>
        <taxon>Eukaryota</taxon>
        <taxon>Viridiplantae</taxon>
        <taxon>Streptophyta</taxon>
        <taxon>Embryophyta</taxon>
        <taxon>Tracheophyta</taxon>
        <taxon>Spermatophyta</taxon>
        <taxon>Magnoliopsida</taxon>
        <taxon>eudicotyledons</taxon>
        <taxon>Gunneridae</taxon>
        <taxon>Pentapetalae</taxon>
        <taxon>asterids</taxon>
        <taxon>campanulids</taxon>
        <taxon>Asterales</taxon>
        <taxon>Asteraceae</taxon>
        <taxon>Asteroideae</taxon>
        <taxon>Anthemideae</taxon>
        <taxon>Anthemidinae</taxon>
        <taxon>Tanacetum</taxon>
    </lineage>
</organism>